<dbReference type="SUPFAM" id="SSF50494">
    <property type="entry name" value="Trypsin-like serine proteases"/>
    <property type="match status" value="1"/>
</dbReference>
<dbReference type="Gramene" id="TraesCS5B03G0019300.1">
    <property type="protein sequence ID" value="TraesCS5B03G0019300.1.CDS"/>
    <property type="gene ID" value="TraesCS5B03G0019300"/>
</dbReference>
<dbReference type="Gene3D" id="2.30.42.10">
    <property type="match status" value="1"/>
</dbReference>
<dbReference type="PANTHER" id="PTHR47389:SF5">
    <property type="entry name" value="OS09G0436700 PROTEIN"/>
    <property type="match status" value="1"/>
</dbReference>
<dbReference type="Pfam" id="PF17820">
    <property type="entry name" value="PDZ_6"/>
    <property type="match status" value="1"/>
</dbReference>
<proteinExistence type="predicted"/>
<evidence type="ECO:0000313" key="4">
    <source>
        <dbReference type="Proteomes" id="UP000019116"/>
    </source>
</evidence>
<dbReference type="Gene3D" id="2.40.10.10">
    <property type="entry name" value="Trypsin-like serine proteases"/>
    <property type="match status" value="1"/>
</dbReference>
<name>A0A3B6LF32_WHEAT</name>
<dbReference type="Gramene" id="TraesLAC5B03G02746000.1">
    <property type="protein sequence ID" value="TraesLAC5B03G02746000.1"/>
    <property type="gene ID" value="TraesLAC5B03G02746000"/>
</dbReference>
<feature type="region of interest" description="Disordered" evidence="1">
    <location>
        <begin position="269"/>
        <end position="296"/>
    </location>
</feature>
<dbReference type="STRING" id="4565.A0A3B6LF32"/>
<dbReference type="Proteomes" id="UP000019116">
    <property type="component" value="Chromosome 5B"/>
</dbReference>
<dbReference type="PANTHER" id="PTHR47389">
    <property type="entry name" value="OS09G0436400 PROTEIN"/>
    <property type="match status" value="1"/>
</dbReference>
<dbReference type="InterPro" id="IPR041489">
    <property type="entry name" value="PDZ_6"/>
</dbReference>
<dbReference type="InterPro" id="IPR009003">
    <property type="entry name" value="Peptidase_S1_PA"/>
</dbReference>
<protein>
    <recommendedName>
        <fullName evidence="2">PDZ domain-containing protein</fullName>
    </recommendedName>
</protein>
<feature type="region of interest" description="Disordered" evidence="1">
    <location>
        <begin position="1"/>
        <end position="51"/>
    </location>
</feature>
<accession>A0A3B6LF32</accession>
<gene>
    <name evidence="3" type="primary">LOC123115419</name>
</gene>
<dbReference type="Gramene" id="TraesLDM5B03G02794360.1">
    <property type="protein sequence ID" value="TraesLDM5B03G02794360.1"/>
    <property type="gene ID" value="TraesLDM5B03G02794360"/>
</dbReference>
<feature type="domain" description="PDZ" evidence="2">
    <location>
        <begin position="375"/>
        <end position="409"/>
    </location>
</feature>
<dbReference type="Gramene" id="TraesJUL5B03G02810920.1">
    <property type="protein sequence ID" value="TraesJUL5B03G02810920.1"/>
    <property type="gene ID" value="TraesJUL5B03G02810920"/>
</dbReference>
<organism evidence="3">
    <name type="scientific">Triticum aestivum</name>
    <name type="common">Wheat</name>
    <dbReference type="NCBI Taxonomy" id="4565"/>
    <lineage>
        <taxon>Eukaryota</taxon>
        <taxon>Viridiplantae</taxon>
        <taxon>Streptophyta</taxon>
        <taxon>Embryophyta</taxon>
        <taxon>Tracheophyta</taxon>
        <taxon>Spermatophyta</taxon>
        <taxon>Magnoliopsida</taxon>
        <taxon>Liliopsida</taxon>
        <taxon>Poales</taxon>
        <taxon>Poaceae</taxon>
        <taxon>BOP clade</taxon>
        <taxon>Pooideae</taxon>
        <taxon>Triticodae</taxon>
        <taxon>Triticeae</taxon>
        <taxon>Triticinae</taxon>
        <taxon>Triticum</taxon>
    </lineage>
</organism>
<dbReference type="Gramene" id="TraesSTA5B03G02783050.1">
    <property type="protein sequence ID" value="TraesSTA5B03G02783050.1"/>
    <property type="gene ID" value="TraesSTA5B03G02783050"/>
</dbReference>
<reference evidence="3" key="1">
    <citation type="submission" date="2018-08" db="EMBL/GenBank/DDBJ databases">
        <authorList>
            <person name="Rossello M."/>
        </authorList>
    </citation>
    <scope>NUCLEOTIDE SEQUENCE [LARGE SCALE GENOMIC DNA]</scope>
    <source>
        <strain evidence="3">cv. Chinese Spring</strain>
    </source>
</reference>
<dbReference type="InterPro" id="IPR036034">
    <property type="entry name" value="PDZ_sf"/>
</dbReference>
<feature type="compositionally biased region" description="Acidic residues" evidence="1">
    <location>
        <begin position="38"/>
        <end position="47"/>
    </location>
</feature>
<dbReference type="InterPro" id="IPR043504">
    <property type="entry name" value="Peptidase_S1_PA_chymotrypsin"/>
</dbReference>
<dbReference type="OrthoDB" id="646838at2759"/>
<evidence type="ECO:0000259" key="2">
    <source>
        <dbReference type="Pfam" id="PF17820"/>
    </source>
</evidence>
<sequence>MAADTAATRSPEERSKATGGDDVQDEERHAKKMRTTLEGDDGDEELEISSPLREPYLPKEVDMRANPHILAAYKLARDKFHDKRDREEKLLPMRLSSRFGSSPLLIPESGRKAVLSTAGSIIRLSSSLGGDPLAQSAGFWIHWDEGSKTGIVLTTAHLIRANKPLAKDYWAKKDRYQYHPGAQVTAHLLDDTTTEGRLLYHQEHYDLAFFKIAMDQSVQVASFADTFNSGQQALRLGRDGNLILRITLGKMTQGDFVHFCRDKKYEEAETRKRESARNGPGYTSYASVPKSELHSDDGGEPVIDFDGKVVGMINDCQRGSFVPFFILNRCMELWRNFGCIPRPHLGLQFKAIKFLDPSHVEYIWRKLKIDEGLLVEEVSMGSHAEKVGIRVGDIIGSIDGERISTRIELEKKLLSISMGSFHGGNDINVKVDISVQVFHTNNRLWRDKHLNVNILDHREVVERAFYLITNGEGFSPPVSPDQD</sequence>
<evidence type="ECO:0000256" key="1">
    <source>
        <dbReference type="SAM" id="MobiDB-lite"/>
    </source>
</evidence>
<dbReference type="GeneID" id="123115419"/>
<dbReference type="Gramene" id="TraesCAD_scaffold_057216_01G000200.1">
    <property type="protein sequence ID" value="TraesCAD_scaffold_057216_01G000200.1"/>
    <property type="gene ID" value="TraesCAD_scaffold_057216_01G000200"/>
</dbReference>
<reference evidence="3" key="2">
    <citation type="submission" date="2018-10" db="UniProtKB">
        <authorList>
            <consortium name="EnsemblPlants"/>
        </authorList>
    </citation>
    <scope>IDENTIFICATION</scope>
</reference>
<dbReference type="AlphaFoldDB" id="A0A3B6LF32"/>
<dbReference type="Gramene" id="TraesCLE_scaffold_072410_01G000200.1">
    <property type="protein sequence ID" value="TraesCLE_scaffold_072410_01G000200.1"/>
    <property type="gene ID" value="TraesCLE_scaffold_072410_01G000200"/>
</dbReference>
<dbReference type="Gramene" id="TraesROB_scaffold_067298_01G000200.1">
    <property type="protein sequence ID" value="TraesROB_scaffold_067298_01G000200.1"/>
    <property type="gene ID" value="TraesROB_scaffold_067298_01G000200"/>
</dbReference>
<dbReference type="Gramene" id="TraesJAG5B03G02792590.1">
    <property type="protein sequence ID" value="TraesJAG5B03G02792590.1"/>
    <property type="gene ID" value="TraesJAG5B03G02792590"/>
</dbReference>
<dbReference type="Gramene" id="TraesARI5B03G02834070.1">
    <property type="protein sequence ID" value="TraesARI5B03G02834070.1"/>
    <property type="gene ID" value="TraesARI5B03G02834070"/>
</dbReference>
<dbReference type="Pfam" id="PF13365">
    <property type="entry name" value="Trypsin_2"/>
    <property type="match status" value="1"/>
</dbReference>
<dbReference type="Gramene" id="TraesMAC5B03G02791010.1">
    <property type="protein sequence ID" value="TraesMAC5B03G02791010.1"/>
    <property type="gene ID" value="TraesMAC5B03G02791010"/>
</dbReference>
<dbReference type="Gramene" id="TraesWEE_scaffold_070114_01G000200.1">
    <property type="protein sequence ID" value="TraesWEE_scaffold_070114_01G000200.1"/>
    <property type="gene ID" value="TraesWEE_scaffold_070114_01G000200"/>
</dbReference>
<dbReference type="SMR" id="A0A3B6LF32"/>
<dbReference type="RefSeq" id="XP_044392512.1">
    <property type="nucleotide sequence ID" value="XM_044536577.1"/>
</dbReference>
<keyword evidence="4" id="KW-1185">Reference proteome</keyword>
<dbReference type="Gramene" id="TraesCS5B02G008400.1">
    <property type="protein sequence ID" value="TraesCS5B02G008400.1"/>
    <property type="gene ID" value="TraesCS5B02G008400"/>
</dbReference>
<dbReference type="SUPFAM" id="SSF50156">
    <property type="entry name" value="PDZ domain-like"/>
    <property type="match status" value="1"/>
</dbReference>
<dbReference type="EnsemblPlants" id="TraesCS5B02G008400.1">
    <property type="protein sequence ID" value="TraesCS5B02G008400.1"/>
    <property type="gene ID" value="TraesCS5B02G008400"/>
</dbReference>
<evidence type="ECO:0000313" key="3">
    <source>
        <dbReference type="EnsemblPlants" id="TraesCS5B02G008400.1"/>
    </source>
</evidence>